<feature type="non-terminal residue" evidence="2">
    <location>
        <position position="72"/>
    </location>
</feature>
<organism evidence="2 3">
    <name type="scientific">Rickenella mellea</name>
    <dbReference type="NCBI Taxonomy" id="50990"/>
    <lineage>
        <taxon>Eukaryota</taxon>
        <taxon>Fungi</taxon>
        <taxon>Dikarya</taxon>
        <taxon>Basidiomycota</taxon>
        <taxon>Agaricomycotina</taxon>
        <taxon>Agaricomycetes</taxon>
        <taxon>Hymenochaetales</taxon>
        <taxon>Rickenellaceae</taxon>
        <taxon>Rickenella</taxon>
    </lineage>
</organism>
<dbReference type="EMBL" id="ML170199">
    <property type="protein sequence ID" value="TDL19153.1"/>
    <property type="molecule type" value="Genomic_DNA"/>
</dbReference>
<dbReference type="VEuPathDB" id="FungiDB:BD410DRAFT_683016"/>
<accession>A0A4Y7PUS1</accession>
<keyword evidence="1" id="KW-1133">Transmembrane helix</keyword>
<keyword evidence="1" id="KW-0472">Membrane</keyword>
<dbReference type="Proteomes" id="UP000294933">
    <property type="component" value="Unassembled WGS sequence"/>
</dbReference>
<name>A0A4Y7PUS1_9AGAM</name>
<feature type="transmembrane region" description="Helical" evidence="1">
    <location>
        <begin position="7"/>
        <end position="27"/>
    </location>
</feature>
<proteinExistence type="predicted"/>
<protein>
    <submittedName>
        <fullName evidence="2">Uncharacterized protein</fullName>
    </submittedName>
</protein>
<dbReference type="OrthoDB" id="2801996at2759"/>
<evidence type="ECO:0000313" key="3">
    <source>
        <dbReference type="Proteomes" id="UP000294933"/>
    </source>
</evidence>
<gene>
    <name evidence="2" type="ORF">BD410DRAFT_683016</name>
</gene>
<sequence length="72" mass="8434">HPQLTGYRIIVLFLTTVFGVWKAALMYKGLNFVPNMLDWGFGVVCIIGLYWLGLYEESHPRKLRWLFSDDNL</sequence>
<keyword evidence="1" id="KW-0812">Transmembrane</keyword>
<reference evidence="2 3" key="1">
    <citation type="submission" date="2018-06" db="EMBL/GenBank/DDBJ databases">
        <title>A transcriptomic atlas of mushroom development highlights an independent origin of complex multicellularity.</title>
        <authorList>
            <consortium name="DOE Joint Genome Institute"/>
            <person name="Krizsan K."/>
            <person name="Almasi E."/>
            <person name="Merenyi Z."/>
            <person name="Sahu N."/>
            <person name="Viragh M."/>
            <person name="Koszo T."/>
            <person name="Mondo S."/>
            <person name="Kiss B."/>
            <person name="Balint B."/>
            <person name="Kues U."/>
            <person name="Barry K."/>
            <person name="Hegedus J.C."/>
            <person name="Henrissat B."/>
            <person name="Johnson J."/>
            <person name="Lipzen A."/>
            <person name="Ohm R."/>
            <person name="Nagy I."/>
            <person name="Pangilinan J."/>
            <person name="Yan J."/>
            <person name="Xiong Y."/>
            <person name="Grigoriev I.V."/>
            <person name="Hibbett D.S."/>
            <person name="Nagy L.G."/>
        </authorList>
    </citation>
    <scope>NUCLEOTIDE SEQUENCE [LARGE SCALE GENOMIC DNA]</scope>
    <source>
        <strain evidence="2 3">SZMC22713</strain>
    </source>
</reference>
<evidence type="ECO:0000313" key="2">
    <source>
        <dbReference type="EMBL" id="TDL19153.1"/>
    </source>
</evidence>
<keyword evidence="3" id="KW-1185">Reference proteome</keyword>
<dbReference type="AlphaFoldDB" id="A0A4Y7PUS1"/>
<evidence type="ECO:0000256" key="1">
    <source>
        <dbReference type="SAM" id="Phobius"/>
    </source>
</evidence>
<feature type="non-terminal residue" evidence="2">
    <location>
        <position position="1"/>
    </location>
</feature>
<feature type="transmembrane region" description="Helical" evidence="1">
    <location>
        <begin position="39"/>
        <end position="55"/>
    </location>
</feature>